<reference evidence="6" key="1">
    <citation type="journal article" date="2021" name="Genome Biol. Evol.">
        <title>The assembled and annotated genome of the fairy-ring fungus Marasmius oreades.</title>
        <authorList>
            <person name="Hiltunen M."/>
            <person name="Ament-Velasquez S.L."/>
            <person name="Johannesson H."/>
        </authorList>
    </citation>
    <scope>NUCLEOTIDE SEQUENCE</scope>
    <source>
        <strain evidence="6">03SP1</strain>
    </source>
</reference>
<dbReference type="Pfam" id="PF01764">
    <property type="entry name" value="Lipase_3"/>
    <property type="match status" value="1"/>
</dbReference>
<dbReference type="GO" id="GO:0006629">
    <property type="term" value="P:lipid metabolic process"/>
    <property type="evidence" value="ECO:0007669"/>
    <property type="project" value="InterPro"/>
</dbReference>
<dbReference type="InterPro" id="IPR051218">
    <property type="entry name" value="Sec_MonoDiacylglyc_Lipase"/>
</dbReference>
<evidence type="ECO:0000313" key="7">
    <source>
        <dbReference type="Proteomes" id="UP001049176"/>
    </source>
</evidence>
<evidence type="ECO:0000256" key="4">
    <source>
        <dbReference type="ARBA" id="ARBA00048461"/>
    </source>
</evidence>
<comment type="catalytic activity">
    <reaction evidence="4">
        <text>a monoacylglycerol + H2O = glycerol + a fatty acid + H(+)</text>
        <dbReference type="Rhea" id="RHEA:15245"/>
        <dbReference type="ChEBI" id="CHEBI:15377"/>
        <dbReference type="ChEBI" id="CHEBI:15378"/>
        <dbReference type="ChEBI" id="CHEBI:17408"/>
        <dbReference type="ChEBI" id="CHEBI:17754"/>
        <dbReference type="ChEBI" id="CHEBI:28868"/>
    </reaction>
</comment>
<dbReference type="PANTHER" id="PTHR45856:SF24">
    <property type="entry name" value="FUNGAL LIPASE-LIKE DOMAIN-CONTAINING PROTEIN"/>
    <property type="match status" value="1"/>
</dbReference>
<dbReference type="PANTHER" id="PTHR45856">
    <property type="entry name" value="ALPHA/BETA-HYDROLASES SUPERFAMILY PROTEIN"/>
    <property type="match status" value="1"/>
</dbReference>
<comment type="caution">
    <text evidence="6">The sequence shown here is derived from an EMBL/GenBank/DDBJ whole genome shotgun (WGS) entry which is preliminary data.</text>
</comment>
<feature type="domain" description="Fungal lipase-type" evidence="5">
    <location>
        <begin position="73"/>
        <end position="235"/>
    </location>
</feature>
<dbReference type="Proteomes" id="UP001049176">
    <property type="component" value="Chromosome 7"/>
</dbReference>
<dbReference type="CDD" id="cd00519">
    <property type="entry name" value="Lipase_3"/>
    <property type="match status" value="1"/>
</dbReference>
<evidence type="ECO:0000313" key="6">
    <source>
        <dbReference type="EMBL" id="KAG7090064.1"/>
    </source>
</evidence>
<gene>
    <name evidence="6" type="ORF">E1B28_011681</name>
</gene>
<dbReference type="GeneID" id="66080756"/>
<dbReference type="AlphaFoldDB" id="A0A9P7USC5"/>
<keyword evidence="7" id="KW-1185">Reference proteome</keyword>
<evidence type="ECO:0000256" key="2">
    <source>
        <dbReference type="ARBA" id="ARBA00043996"/>
    </source>
</evidence>
<keyword evidence="1" id="KW-1015">Disulfide bond</keyword>
<evidence type="ECO:0000256" key="1">
    <source>
        <dbReference type="ARBA" id="ARBA00023157"/>
    </source>
</evidence>
<dbReference type="OrthoDB" id="438440at2759"/>
<accession>A0A9P7USC5</accession>
<protein>
    <recommendedName>
        <fullName evidence="5">Fungal lipase-type domain-containing protein</fullName>
    </recommendedName>
</protein>
<sequence>MISETDQEESPKLRSVTTRIFQQLIHYLKYATSAYSPFCLKPNGNSLVTHFSNALADIQGYVARDDDRKEIIVALRGSTSILHMLLDAQITLVPFLSLGVDAPGIRLSLTMTLANTDLNPTHALSLLTANVRVHSGFLTAWNSVAIQIAAVLKMELSRNRGYDLITTGHSLGGAISTLAAVAFKQTYDDAVKVRNYTYGAPRIGNRHFAEFANHLLGTNAFRVVHGHDGVPTMIPTSLGYYHHGVEYWQTSNDARHETTFQCSLTDGEDSQCSASIPSEGINRDHTEYFGIFTTTPFCL</sequence>
<organism evidence="6 7">
    <name type="scientific">Marasmius oreades</name>
    <name type="common">fairy-ring Marasmius</name>
    <dbReference type="NCBI Taxonomy" id="181124"/>
    <lineage>
        <taxon>Eukaryota</taxon>
        <taxon>Fungi</taxon>
        <taxon>Dikarya</taxon>
        <taxon>Basidiomycota</taxon>
        <taxon>Agaricomycotina</taxon>
        <taxon>Agaricomycetes</taxon>
        <taxon>Agaricomycetidae</taxon>
        <taxon>Agaricales</taxon>
        <taxon>Marasmiineae</taxon>
        <taxon>Marasmiaceae</taxon>
        <taxon>Marasmius</taxon>
    </lineage>
</organism>
<dbReference type="Gene3D" id="3.40.50.1820">
    <property type="entry name" value="alpha/beta hydrolase"/>
    <property type="match status" value="1"/>
</dbReference>
<comment type="catalytic activity">
    <reaction evidence="3">
        <text>a diacylglycerol + H2O = a monoacylglycerol + a fatty acid + H(+)</text>
        <dbReference type="Rhea" id="RHEA:32731"/>
        <dbReference type="ChEBI" id="CHEBI:15377"/>
        <dbReference type="ChEBI" id="CHEBI:15378"/>
        <dbReference type="ChEBI" id="CHEBI:17408"/>
        <dbReference type="ChEBI" id="CHEBI:18035"/>
        <dbReference type="ChEBI" id="CHEBI:28868"/>
    </reaction>
</comment>
<evidence type="ECO:0000256" key="3">
    <source>
        <dbReference type="ARBA" id="ARBA00047591"/>
    </source>
</evidence>
<evidence type="ECO:0000259" key="5">
    <source>
        <dbReference type="Pfam" id="PF01764"/>
    </source>
</evidence>
<dbReference type="InterPro" id="IPR029058">
    <property type="entry name" value="AB_hydrolase_fold"/>
</dbReference>
<dbReference type="SUPFAM" id="SSF53474">
    <property type="entry name" value="alpha/beta-Hydrolases"/>
    <property type="match status" value="1"/>
</dbReference>
<dbReference type="InterPro" id="IPR002921">
    <property type="entry name" value="Fungal_lipase-type"/>
</dbReference>
<name>A0A9P7USC5_9AGAR</name>
<dbReference type="KEGG" id="more:E1B28_011681"/>
<comment type="similarity">
    <text evidence="2">Belongs to the AB hydrolase superfamily. Lipase family. Class 3 subfamily.</text>
</comment>
<dbReference type="EMBL" id="CM032187">
    <property type="protein sequence ID" value="KAG7090064.1"/>
    <property type="molecule type" value="Genomic_DNA"/>
</dbReference>
<dbReference type="RefSeq" id="XP_043006534.1">
    <property type="nucleotide sequence ID" value="XM_043156739.1"/>
</dbReference>
<proteinExistence type="inferred from homology"/>